<dbReference type="Gene3D" id="2.40.30.10">
    <property type="entry name" value="Translation factors"/>
    <property type="match status" value="1"/>
</dbReference>
<keyword evidence="6" id="KW-1185">Reference proteome</keyword>
<evidence type="ECO:0000313" key="7">
    <source>
        <dbReference type="WBParaSite" id="PDA_v2.g13428.t1"/>
    </source>
</evidence>
<dbReference type="GO" id="GO:0005739">
    <property type="term" value="C:mitochondrion"/>
    <property type="evidence" value="ECO:0007669"/>
    <property type="project" value="TreeGrafter"/>
</dbReference>
<dbReference type="GO" id="GO:0005525">
    <property type="term" value="F:GTP binding"/>
    <property type="evidence" value="ECO:0007669"/>
    <property type="project" value="UniProtKB-KW"/>
</dbReference>
<proteinExistence type="predicted"/>
<dbReference type="SUPFAM" id="SSF50465">
    <property type="entry name" value="EF-Tu/eEF-1alpha/eIF2-gamma C-terminal domain"/>
    <property type="match status" value="1"/>
</dbReference>
<protein>
    <submittedName>
        <fullName evidence="7">Translation elongation factor EFTu/EF1A C-terminal domain-containing protein</fullName>
    </submittedName>
</protein>
<dbReference type="Proteomes" id="UP000887578">
    <property type="component" value="Unplaced"/>
</dbReference>
<dbReference type="InterPro" id="IPR009001">
    <property type="entry name" value="Transl_elong_EF1A/Init_IF2_C"/>
</dbReference>
<keyword evidence="3" id="KW-0648">Protein biosynthesis</keyword>
<dbReference type="AlphaFoldDB" id="A0A914P671"/>
<feature type="domain" description="Translation elongation factor EFTu/EF1A C-terminal" evidence="5">
    <location>
        <begin position="9"/>
        <end position="101"/>
    </location>
</feature>
<dbReference type="GO" id="GO:0003746">
    <property type="term" value="F:translation elongation factor activity"/>
    <property type="evidence" value="ECO:0007669"/>
    <property type="project" value="UniProtKB-KW"/>
</dbReference>
<keyword evidence="4" id="KW-0342">GTP-binding</keyword>
<evidence type="ECO:0000256" key="1">
    <source>
        <dbReference type="ARBA" id="ARBA00022741"/>
    </source>
</evidence>
<dbReference type="WBParaSite" id="PDA_v2.g13428.t1">
    <property type="protein sequence ID" value="PDA_v2.g13428.t1"/>
    <property type="gene ID" value="PDA_v2.g13428"/>
</dbReference>
<evidence type="ECO:0000256" key="2">
    <source>
        <dbReference type="ARBA" id="ARBA00022768"/>
    </source>
</evidence>
<keyword evidence="2" id="KW-0251">Elongation factor</keyword>
<name>A0A914P671_9BILA</name>
<dbReference type="GO" id="GO:0070125">
    <property type="term" value="P:mitochondrial translational elongation"/>
    <property type="evidence" value="ECO:0007669"/>
    <property type="project" value="TreeGrafter"/>
</dbReference>
<sequence>MGSPGSIITTNFLKTELYLLSEAENGRKLGIRSGFTDRIFCSTWDEPGRILFKSELLMPGEHITAYLLFLNEVPILKNMPFTLRESGKSVRTVGRGLITEILQPVPVTSYRKLNENELMEAAVALQK</sequence>
<evidence type="ECO:0000259" key="5">
    <source>
        <dbReference type="Pfam" id="PF03143"/>
    </source>
</evidence>
<evidence type="ECO:0000256" key="4">
    <source>
        <dbReference type="ARBA" id="ARBA00023134"/>
    </source>
</evidence>
<dbReference type="Pfam" id="PF03143">
    <property type="entry name" value="GTP_EFTU_D3"/>
    <property type="match status" value="1"/>
</dbReference>
<reference evidence="7" key="1">
    <citation type="submission" date="2022-11" db="UniProtKB">
        <authorList>
            <consortium name="WormBaseParasite"/>
        </authorList>
    </citation>
    <scope>IDENTIFICATION</scope>
</reference>
<dbReference type="InterPro" id="IPR050055">
    <property type="entry name" value="EF-Tu_GTPase"/>
</dbReference>
<dbReference type="PANTHER" id="PTHR43721:SF2">
    <property type="entry name" value="ELONGATION FACTOR TU, MITOCHONDRIAL"/>
    <property type="match status" value="1"/>
</dbReference>
<organism evidence="6 7">
    <name type="scientific">Panagrolaimus davidi</name>
    <dbReference type="NCBI Taxonomy" id="227884"/>
    <lineage>
        <taxon>Eukaryota</taxon>
        <taxon>Metazoa</taxon>
        <taxon>Ecdysozoa</taxon>
        <taxon>Nematoda</taxon>
        <taxon>Chromadorea</taxon>
        <taxon>Rhabditida</taxon>
        <taxon>Tylenchina</taxon>
        <taxon>Panagrolaimomorpha</taxon>
        <taxon>Panagrolaimoidea</taxon>
        <taxon>Panagrolaimidae</taxon>
        <taxon>Panagrolaimus</taxon>
    </lineage>
</organism>
<evidence type="ECO:0000256" key="3">
    <source>
        <dbReference type="ARBA" id="ARBA00022917"/>
    </source>
</evidence>
<dbReference type="PANTHER" id="PTHR43721">
    <property type="entry name" value="ELONGATION FACTOR TU-RELATED"/>
    <property type="match status" value="1"/>
</dbReference>
<accession>A0A914P671</accession>
<dbReference type="InterPro" id="IPR004160">
    <property type="entry name" value="Transl_elong_EFTu/EF1A_C"/>
</dbReference>
<evidence type="ECO:0000313" key="6">
    <source>
        <dbReference type="Proteomes" id="UP000887578"/>
    </source>
</evidence>
<keyword evidence="1" id="KW-0547">Nucleotide-binding</keyword>